<dbReference type="InterPro" id="IPR018062">
    <property type="entry name" value="HTH_AraC-typ_CS"/>
</dbReference>
<dbReference type="GO" id="GO:0043565">
    <property type="term" value="F:sequence-specific DNA binding"/>
    <property type="evidence" value="ECO:0007669"/>
    <property type="project" value="InterPro"/>
</dbReference>
<evidence type="ECO:0000259" key="7">
    <source>
        <dbReference type="PROSITE" id="PS01124"/>
    </source>
</evidence>
<evidence type="ECO:0000313" key="9">
    <source>
        <dbReference type="Proteomes" id="UP000239494"/>
    </source>
</evidence>
<dbReference type="PROSITE" id="PS00041">
    <property type="entry name" value="HTH_ARAC_FAMILY_1"/>
    <property type="match status" value="1"/>
</dbReference>
<accession>A0A2T0T2M0</accession>
<dbReference type="SUPFAM" id="SSF46689">
    <property type="entry name" value="Homeodomain-like"/>
    <property type="match status" value="2"/>
</dbReference>
<name>A0A2T0T2M0_9PSEU</name>
<dbReference type="AlphaFoldDB" id="A0A2T0T2M0"/>
<sequence length="253" mass="27846">MPTIPAKARTRPRHVQPCRDTAQDHELPHLHSHPEPMLTWSSAATLMGTVAGRDWMIPPGYGLWVPGGVEHAGSVLHAGEMQTITFAADGCPIAWTEPTCVSVGSLPREIIRHLHRTPPDDRSRPVAEALMVELLTPLPPHHIHLTLPTDPRTRAVAEQLLAHPDDQRELTAWADHVHTSVRTFSRLFPAETGLTFATWRTLARIRAAIPLLANGTPVNTTARAVGYRKPGAFITAFRRTTGHTPGTYLPQPQ</sequence>
<keyword evidence="2" id="KW-0805">Transcription regulation</keyword>
<dbReference type="FunFam" id="1.10.10.60:FF:000132">
    <property type="entry name" value="AraC family transcriptional regulator"/>
    <property type="match status" value="1"/>
</dbReference>
<evidence type="ECO:0000256" key="5">
    <source>
        <dbReference type="ARBA" id="ARBA00074140"/>
    </source>
</evidence>
<gene>
    <name evidence="8" type="ORF">CLV43_107489</name>
</gene>
<dbReference type="EMBL" id="PVTF01000007">
    <property type="protein sequence ID" value="PRY39902.1"/>
    <property type="molecule type" value="Genomic_DNA"/>
</dbReference>
<comment type="caution">
    <text evidence="8">The sequence shown here is derived from an EMBL/GenBank/DDBJ whole genome shotgun (WGS) entry which is preliminary data.</text>
</comment>
<dbReference type="PROSITE" id="PS01124">
    <property type="entry name" value="HTH_ARAC_FAMILY_2"/>
    <property type="match status" value="1"/>
</dbReference>
<dbReference type="InterPro" id="IPR009057">
    <property type="entry name" value="Homeodomain-like_sf"/>
</dbReference>
<evidence type="ECO:0000256" key="4">
    <source>
        <dbReference type="ARBA" id="ARBA00023163"/>
    </source>
</evidence>
<dbReference type="SMART" id="SM00342">
    <property type="entry name" value="HTH_ARAC"/>
    <property type="match status" value="1"/>
</dbReference>
<dbReference type="RefSeq" id="WP_106189782.1">
    <property type="nucleotide sequence ID" value="NZ_PVTF01000007.1"/>
</dbReference>
<feature type="domain" description="HTH araC/xylS-type" evidence="7">
    <location>
        <begin position="154"/>
        <end position="251"/>
    </location>
</feature>
<evidence type="ECO:0000256" key="1">
    <source>
        <dbReference type="ARBA" id="ARBA00022491"/>
    </source>
</evidence>
<protein>
    <recommendedName>
        <fullName evidence="5">HTH-type transcriptional regulator RipA</fullName>
    </recommendedName>
    <alternativeName>
        <fullName evidence="6">Repressor of iron proteins A</fullName>
    </alternativeName>
</protein>
<dbReference type="Pfam" id="PF12833">
    <property type="entry name" value="HTH_18"/>
    <property type="match status" value="1"/>
</dbReference>
<evidence type="ECO:0000313" key="8">
    <source>
        <dbReference type="EMBL" id="PRY39902.1"/>
    </source>
</evidence>
<dbReference type="GO" id="GO:0003700">
    <property type="term" value="F:DNA-binding transcription factor activity"/>
    <property type="evidence" value="ECO:0007669"/>
    <property type="project" value="InterPro"/>
</dbReference>
<evidence type="ECO:0000256" key="2">
    <source>
        <dbReference type="ARBA" id="ARBA00023015"/>
    </source>
</evidence>
<dbReference type="Proteomes" id="UP000239494">
    <property type="component" value="Unassembled WGS sequence"/>
</dbReference>
<dbReference type="PANTHER" id="PTHR11019:SF199">
    <property type="entry name" value="HTH-TYPE TRANSCRIPTIONAL REGULATOR NIMR"/>
    <property type="match status" value="1"/>
</dbReference>
<proteinExistence type="predicted"/>
<organism evidence="8 9">
    <name type="scientific">Umezawaea tangerina</name>
    <dbReference type="NCBI Taxonomy" id="84725"/>
    <lineage>
        <taxon>Bacteria</taxon>
        <taxon>Bacillati</taxon>
        <taxon>Actinomycetota</taxon>
        <taxon>Actinomycetes</taxon>
        <taxon>Pseudonocardiales</taxon>
        <taxon>Pseudonocardiaceae</taxon>
        <taxon>Umezawaea</taxon>
    </lineage>
</organism>
<evidence type="ECO:0000256" key="3">
    <source>
        <dbReference type="ARBA" id="ARBA00023125"/>
    </source>
</evidence>
<keyword evidence="3 8" id="KW-0238">DNA-binding</keyword>
<dbReference type="PANTHER" id="PTHR11019">
    <property type="entry name" value="HTH-TYPE TRANSCRIPTIONAL REGULATOR NIMR"/>
    <property type="match status" value="1"/>
</dbReference>
<keyword evidence="9" id="KW-1185">Reference proteome</keyword>
<keyword evidence="4" id="KW-0804">Transcription</keyword>
<dbReference type="InterPro" id="IPR018060">
    <property type="entry name" value="HTH_AraC"/>
</dbReference>
<dbReference type="OrthoDB" id="2039152at2"/>
<reference evidence="8 9" key="1">
    <citation type="submission" date="2018-03" db="EMBL/GenBank/DDBJ databases">
        <title>Genomic Encyclopedia of Archaeal and Bacterial Type Strains, Phase II (KMG-II): from individual species to whole genera.</title>
        <authorList>
            <person name="Goeker M."/>
        </authorList>
    </citation>
    <scope>NUCLEOTIDE SEQUENCE [LARGE SCALE GENOMIC DNA]</scope>
    <source>
        <strain evidence="8 9">DSM 44720</strain>
    </source>
</reference>
<keyword evidence="1" id="KW-0678">Repressor</keyword>
<dbReference type="Gene3D" id="1.10.10.60">
    <property type="entry name" value="Homeodomain-like"/>
    <property type="match status" value="1"/>
</dbReference>
<evidence type="ECO:0000256" key="6">
    <source>
        <dbReference type="ARBA" id="ARBA00079449"/>
    </source>
</evidence>